<protein>
    <submittedName>
        <fullName evidence="1">Uncharacterized protein</fullName>
    </submittedName>
</protein>
<sequence length="31" mass="3546">MITDAIIRMVKYPPELIPDSWFGNVPLNSEV</sequence>
<dbReference type="AlphaFoldDB" id="X1R5H9"/>
<proteinExistence type="predicted"/>
<dbReference type="EMBL" id="BARV01033494">
    <property type="protein sequence ID" value="GAI50874.1"/>
    <property type="molecule type" value="Genomic_DNA"/>
</dbReference>
<organism evidence="1">
    <name type="scientific">marine sediment metagenome</name>
    <dbReference type="NCBI Taxonomy" id="412755"/>
    <lineage>
        <taxon>unclassified sequences</taxon>
        <taxon>metagenomes</taxon>
        <taxon>ecological metagenomes</taxon>
    </lineage>
</organism>
<evidence type="ECO:0000313" key="1">
    <source>
        <dbReference type="EMBL" id="GAI50874.1"/>
    </source>
</evidence>
<reference evidence="1" key="1">
    <citation type="journal article" date="2014" name="Front. Microbiol.">
        <title>High frequency of phylogenetically diverse reductive dehalogenase-homologous genes in deep subseafloor sedimentary metagenomes.</title>
        <authorList>
            <person name="Kawai M."/>
            <person name="Futagami T."/>
            <person name="Toyoda A."/>
            <person name="Takaki Y."/>
            <person name="Nishi S."/>
            <person name="Hori S."/>
            <person name="Arai W."/>
            <person name="Tsubouchi T."/>
            <person name="Morono Y."/>
            <person name="Uchiyama I."/>
            <person name="Ito T."/>
            <person name="Fujiyama A."/>
            <person name="Inagaki F."/>
            <person name="Takami H."/>
        </authorList>
    </citation>
    <scope>NUCLEOTIDE SEQUENCE</scope>
    <source>
        <strain evidence="1">Expedition CK06-06</strain>
    </source>
</reference>
<comment type="caution">
    <text evidence="1">The sequence shown here is derived from an EMBL/GenBank/DDBJ whole genome shotgun (WGS) entry which is preliminary data.</text>
</comment>
<accession>X1R5H9</accession>
<gene>
    <name evidence="1" type="ORF">S06H3_52641</name>
</gene>
<feature type="non-terminal residue" evidence="1">
    <location>
        <position position="31"/>
    </location>
</feature>
<name>X1R5H9_9ZZZZ</name>